<feature type="transmembrane region" description="Helical" evidence="7">
    <location>
        <begin position="116"/>
        <end position="140"/>
    </location>
</feature>
<comment type="caution">
    <text evidence="9">The sequence shown here is derived from an EMBL/GenBank/DDBJ whole genome shotgun (WGS) entry which is preliminary data.</text>
</comment>
<dbReference type="SUPFAM" id="SSF161098">
    <property type="entry name" value="MetI-like"/>
    <property type="match status" value="1"/>
</dbReference>
<evidence type="ECO:0000256" key="7">
    <source>
        <dbReference type="RuleBase" id="RU363032"/>
    </source>
</evidence>
<dbReference type="Pfam" id="PF19300">
    <property type="entry name" value="BPD_transp_1_N"/>
    <property type="match status" value="1"/>
</dbReference>
<dbReference type="RefSeq" id="WP_344020287.1">
    <property type="nucleotide sequence ID" value="NZ_BAAAJK010000006.1"/>
</dbReference>
<proteinExistence type="inferred from homology"/>
<evidence type="ECO:0000256" key="6">
    <source>
        <dbReference type="ARBA" id="ARBA00023136"/>
    </source>
</evidence>
<dbReference type="InterPro" id="IPR045621">
    <property type="entry name" value="BPD_transp_1_N"/>
</dbReference>
<feature type="transmembrane region" description="Helical" evidence="7">
    <location>
        <begin position="238"/>
        <end position="260"/>
    </location>
</feature>
<dbReference type="PANTHER" id="PTHR43163">
    <property type="entry name" value="DIPEPTIDE TRANSPORT SYSTEM PERMEASE PROTEIN DPPB-RELATED"/>
    <property type="match status" value="1"/>
</dbReference>
<reference evidence="9 10" key="1">
    <citation type="journal article" date="2019" name="Int. J. Syst. Evol. Microbiol.">
        <title>The Global Catalogue of Microorganisms (GCM) 10K type strain sequencing project: providing services to taxonomists for standard genome sequencing and annotation.</title>
        <authorList>
            <consortium name="The Broad Institute Genomics Platform"/>
            <consortium name="The Broad Institute Genome Sequencing Center for Infectious Disease"/>
            <person name="Wu L."/>
            <person name="Ma J."/>
        </authorList>
    </citation>
    <scope>NUCLEOTIDE SEQUENCE [LARGE SCALE GENOMIC DNA]</scope>
    <source>
        <strain evidence="9 10">JCM 11896</strain>
    </source>
</reference>
<keyword evidence="2 7" id="KW-0813">Transport</keyword>
<dbReference type="CDD" id="cd06261">
    <property type="entry name" value="TM_PBP2"/>
    <property type="match status" value="1"/>
</dbReference>
<keyword evidence="6 7" id="KW-0472">Membrane</keyword>
<gene>
    <name evidence="9" type="ORF">GCM10009613_17680</name>
</gene>
<feature type="transmembrane region" description="Helical" evidence="7">
    <location>
        <begin position="24"/>
        <end position="46"/>
    </location>
</feature>
<dbReference type="Gene3D" id="1.10.3720.10">
    <property type="entry name" value="MetI-like"/>
    <property type="match status" value="1"/>
</dbReference>
<evidence type="ECO:0000256" key="5">
    <source>
        <dbReference type="ARBA" id="ARBA00022989"/>
    </source>
</evidence>
<dbReference type="Pfam" id="PF00528">
    <property type="entry name" value="BPD_transp_1"/>
    <property type="match status" value="1"/>
</dbReference>
<evidence type="ECO:0000313" key="10">
    <source>
        <dbReference type="Proteomes" id="UP001501414"/>
    </source>
</evidence>
<name>A0ABN1XMV7_9PSEU</name>
<evidence type="ECO:0000256" key="3">
    <source>
        <dbReference type="ARBA" id="ARBA00022475"/>
    </source>
</evidence>
<organism evidence="9 10">
    <name type="scientific">Pseudonocardia kongjuensis</name>
    <dbReference type="NCBI Taxonomy" id="102227"/>
    <lineage>
        <taxon>Bacteria</taxon>
        <taxon>Bacillati</taxon>
        <taxon>Actinomycetota</taxon>
        <taxon>Actinomycetes</taxon>
        <taxon>Pseudonocardiales</taxon>
        <taxon>Pseudonocardiaceae</taxon>
        <taxon>Pseudonocardia</taxon>
    </lineage>
</organism>
<evidence type="ECO:0000259" key="8">
    <source>
        <dbReference type="PROSITE" id="PS50928"/>
    </source>
</evidence>
<keyword evidence="5 7" id="KW-1133">Transmembrane helix</keyword>
<dbReference type="EMBL" id="BAAAJK010000006">
    <property type="protein sequence ID" value="GAA1385369.1"/>
    <property type="molecule type" value="Genomic_DNA"/>
</dbReference>
<dbReference type="InterPro" id="IPR035906">
    <property type="entry name" value="MetI-like_sf"/>
</dbReference>
<feature type="transmembrane region" description="Helical" evidence="7">
    <location>
        <begin position="266"/>
        <end position="285"/>
    </location>
</feature>
<evidence type="ECO:0000313" key="9">
    <source>
        <dbReference type="EMBL" id="GAA1385369.1"/>
    </source>
</evidence>
<sequence>MATATLTAPPRPGPSRAAGLARYALTRVGQGVLTIFLTVSTVFLLVRMAPGDPAAAYAGPTASTEDLERVRAQFGLDEPLFTQYLTFLRNLLTGDLGTSYSFGAPALDVVLDRVPYTITLAVSAVLVTTLVAVPLGVWMARRADTGRELGANVLTVAGQSMPDFWSGIMLLTVFAVLVPVLPASGFATWSGLVLPTLTVAVLQIALISRLVRREMTGALASPYLTVARSRGAGERSLIWRYAMANSAIPVLTALGTRFAAMLNGVVVVEVVFSWPGVGSLVVRALETRDYPLIQATVLVTAALAIGVQLLIDLAYPLLDPRVRLGKESAR</sequence>
<dbReference type="Proteomes" id="UP001501414">
    <property type="component" value="Unassembled WGS sequence"/>
</dbReference>
<comment type="similarity">
    <text evidence="7">Belongs to the binding-protein-dependent transport system permease family.</text>
</comment>
<evidence type="ECO:0000256" key="4">
    <source>
        <dbReference type="ARBA" id="ARBA00022692"/>
    </source>
</evidence>
<feature type="domain" description="ABC transmembrane type-1" evidence="8">
    <location>
        <begin position="114"/>
        <end position="311"/>
    </location>
</feature>
<feature type="transmembrane region" description="Helical" evidence="7">
    <location>
        <begin position="187"/>
        <end position="207"/>
    </location>
</feature>
<accession>A0ABN1XMV7</accession>
<dbReference type="InterPro" id="IPR000515">
    <property type="entry name" value="MetI-like"/>
</dbReference>
<evidence type="ECO:0000256" key="2">
    <source>
        <dbReference type="ARBA" id="ARBA00022448"/>
    </source>
</evidence>
<keyword evidence="3" id="KW-1003">Cell membrane</keyword>
<dbReference type="PROSITE" id="PS50928">
    <property type="entry name" value="ABC_TM1"/>
    <property type="match status" value="1"/>
</dbReference>
<evidence type="ECO:0000256" key="1">
    <source>
        <dbReference type="ARBA" id="ARBA00004651"/>
    </source>
</evidence>
<comment type="subcellular location">
    <subcellularLocation>
        <location evidence="1 7">Cell membrane</location>
        <topology evidence="1 7">Multi-pass membrane protein</topology>
    </subcellularLocation>
</comment>
<feature type="transmembrane region" description="Helical" evidence="7">
    <location>
        <begin position="161"/>
        <end position="181"/>
    </location>
</feature>
<dbReference type="PANTHER" id="PTHR43163:SF6">
    <property type="entry name" value="DIPEPTIDE TRANSPORT SYSTEM PERMEASE PROTEIN DPPB-RELATED"/>
    <property type="match status" value="1"/>
</dbReference>
<keyword evidence="4 7" id="KW-0812">Transmembrane</keyword>
<keyword evidence="10" id="KW-1185">Reference proteome</keyword>
<protein>
    <submittedName>
        <fullName evidence="9">ABC transporter permease</fullName>
    </submittedName>
</protein>
<feature type="transmembrane region" description="Helical" evidence="7">
    <location>
        <begin position="292"/>
        <end position="311"/>
    </location>
</feature>